<comment type="subcellular location">
    <subcellularLocation>
        <location evidence="1">Cytoplasm</location>
    </subcellularLocation>
</comment>
<sequence>MSTIVVTGTNTDVGKTMAVAALARLLADAGFTVTCVKPAQTGEPAGSGDMVTVTRLSGITDTHEFARYPEPLAPNQSASRAGMTQLDFDDTIARIAALDSGDDTVVLVEGAGGLLVRIADDWTIRDVARRLDAPLVVVTSTGLGSLNLAELTVTAARDAKVTVAGLVGGSVPTDPDLATHLNLTEFEVVTGCPLLGCLPEGAGQLERSEFAAMAAESFDTAALLAALGLAPATGPTPGE</sequence>
<dbReference type="PANTHER" id="PTHR43210">
    <property type="entry name" value="DETHIOBIOTIN SYNTHETASE"/>
    <property type="match status" value="1"/>
</dbReference>
<dbReference type="HAMAP" id="MF_00336">
    <property type="entry name" value="BioD"/>
    <property type="match status" value="1"/>
</dbReference>
<feature type="binding site" evidence="1">
    <location>
        <position position="16"/>
    </location>
    <ligand>
        <name>Mg(2+)</name>
        <dbReference type="ChEBI" id="CHEBI:18420"/>
    </ligand>
</feature>
<dbReference type="RefSeq" id="WP_207118266.1">
    <property type="nucleotide sequence ID" value="NZ_JAFLEQ010000003.1"/>
</dbReference>
<comment type="caution">
    <text evidence="1">Lacks conserved residue(s) required for the propagation of feature annotation.</text>
</comment>
<feature type="binding site" evidence="1">
    <location>
        <position position="206"/>
    </location>
    <ligand>
        <name>ATP</name>
        <dbReference type="ChEBI" id="CHEBI:30616"/>
    </ligand>
</feature>
<comment type="catalytic activity">
    <reaction evidence="1">
        <text>(7R,8S)-7,8-diammoniononanoate + CO2 + ATP = (4R,5S)-dethiobiotin + ADP + phosphate + 3 H(+)</text>
        <dbReference type="Rhea" id="RHEA:15805"/>
        <dbReference type="ChEBI" id="CHEBI:15378"/>
        <dbReference type="ChEBI" id="CHEBI:16526"/>
        <dbReference type="ChEBI" id="CHEBI:30616"/>
        <dbReference type="ChEBI" id="CHEBI:43474"/>
        <dbReference type="ChEBI" id="CHEBI:149469"/>
        <dbReference type="ChEBI" id="CHEBI:149473"/>
        <dbReference type="ChEBI" id="CHEBI:456216"/>
        <dbReference type="EC" id="6.3.3.3"/>
    </reaction>
</comment>
<dbReference type="EC" id="6.3.3.3" evidence="1"/>
<dbReference type="NCBIfam" id="TIGR00347">
    <property type="entry name" value="bioD"/>
    <property type="match status" value="1"/>
</dbReference>
<dbReference type="CDD" id="cd03109">
    <property type="entry name" value="DTBS"/>
    <property type="match status" value="1"/>
</dbReference>
<proteinExistence type="inferred from homology"/>
<evidence type="ECO:0000313" key="3">
    <source>
        <dbReference type="Proteomes" id="UP000664332"/>
    </source>
</evidence>
<feature type="active site" evidence="1">
    <location>
        <position position="37"/>
    </location>
</feature>
<keyword evidence="1" id="KW-0067">ATP-binding</keyword>
<dbReference type="AlphaFoldDB" id="A0A939E165"/>
<dbReference type="GO" id="GO:0004141">
    <property type="term" value="F:dethiobiotin synthase activity"/>
    <property type="evidence" value="ECO:0007669"/>
    <property type="project" value="UniProtKB-UniRule"/>
</dbReference>
<feature type="binding site" evidence="1">
    <location>
        <begin position="169"/>
        <end position="170"/>
    </location>
    <ligand>
        <name>ATP</name>
        <dbReference type="ChEBI" id="CHEBI:30616"/>
    </ligand>
</feature>
<dbReference type="PANTHER" id="PTHR43210:SF5">
    <property type="entry name" value="DETHIOBIOTIN SYNTHETASE"/>
    <property type="match status" value="1"/>
</dbReference>
<keyword evidence="1" id="KW-0093">Biotin biosynthesis</keyword>
<reference evidence="2" key="1">
    <citation type="submission" date="2021-03" db="EMBL/GenBank/DDBJ databases">
        <authorList>
            <person name="Sun Q."/>
        </authorList>
    </citation>
    <scope>NUCLEOTIDE SEQUENCE</scope>
    <source>
        <strain evidence="2">CCM 8862</strain>
    </source>
</reference>
<dbReference type="EMBL" id="JAFLEQ010000003">
    <property type="protein sequence ID" value="MBN9643577.1"/>
    <property type="molecule type" value="Genomic_DNA"/>
</dbReference>
<comment type="caution">
    <text evidence="2">The sequence shown here is derived from an EMBL/GenBank/DDBJ whole genome shotgun (WGS) entry which is preliminary data.</text>
</comment>
<dbReference type="GO" id="GO:0005524">
    <property type="term" value="F:ATP binding"/>
    <property type="evidence" value="ECO:0007669"/>
    <property type="project" value="UniProtKB-UniRule"/>
</dbReference>
<comment type="pathway">
    <text evidence="1">Cofactor biosynthesis; biotin biosynthesis; biotin from 7,8-diaminononanoate: step 1/2.</text>
</comment>
<name>A0A939E165_9CORY</name>
<comment type="function">
    <text evidence="1">Catalyzes a mechanistically unusual reaction, the ATP-dependent insertion of CO2 between the N7 and N8 nitrogen atoms of 7,8-diaminopelargonic acid (DAPA, also called 7,8-diammoniononanoate) to form a ureido ring.</text>
</comment>
<organism evidence="2 3">
    <name type="scientific">Corynebacterium mendelii</name>
    <dbReference type="NCBI Taxonomy" id="2765362"/>
    <lineage>
        <taxon>Bacteria</taxon>
        <taxon>Bacillati</taxon>
        <taxon>Actinomycetota</taxon>
        <taxon>Actinomycetes</taxon>
        <taxon>Mycobacteriales</taxon>
        <taxon>Corynebacteriaceae</taxon>
        <taxon>Corynebacterium</taxon>
    </lineage>
</organism>
<dbReference type="Proteomes" id="UP000664332">
    <property type="component" value="Unassembled WGS sequence"/>
</dbReference>
<accession>A0A939E165</accession>
<dbReference type="SUPFAM" id="SSF52540">
    <property type="entry name" value="P-loop containing nucleoside triphosphate hydrolases"/>
    <property type="match status" value="1"/>
</dbReference>
<dbReference type="Pfam" id="PF13500">
    <property type="entry name" value="AAA_26"/>
    <property type="match status" value="1"/>
</dbReference>
<feature type="binding site" evidence="1">
    <location>
        <position position="49"/>
    </location>
    <ligand>
        <name>Mg(2+)</name>
        <dbReference type="ChEBI" id="CHEBI:18420"/>
    </ligand>
</feature>
<feature type="binding site" evidence="1">
    <location>
        <begin position="109"/>
        <end position="112"/>
    </location>
    <ligand>
        <name>ATP</name>
        <dbReference type="ChEBI" id="CHEBI:30616"/>
    </ligand>
</feature>
<comment type="subunit">
    <text evidence="1">Homodimer.</text>
</comment>
<dbReference type="InterPro" id="IPR004472">
    <property type="entry name" value="DTB_synth_BioD"/>
</dbReference>
<keyword evidence="1" id="KW-0963">Cytoplasm</keyword>
<dbReference type="InterPro" id="IPR027417">
    <property type="entry name" value="P-loop_NTPase"/>
</dbReference>
<dbReference type="Gene3D" id="3.40.50.300">
    <property type="entry name" value="P-loop containing nucleotide triphosphate hydrolases"/>
    <property type="match status" value="1"/>
</dbReference>
<keyword evidence="1" id="KW-0547">Nucleotide-binding</keyword>
<dbReference type="GO" id="GO:0000287">
    <property type="term" value="F:magnesium ion binding"/>
    <property type="evidence" value="ECO:0007669"/>
    <property type="project" value="UniProtKB-UniRule"/>
</dbReference>
<keyword evidence="1" id="KW-0479">Metal-binding</keyword>
<feature type="binding site" evidence="1">
    <location>
        <position position="49"/>
    </location>
    <ligand>
        <name>ATP</name>
        <dbReference type="ChEBI" id="CHEBI:30616"/>
    </ligand>
</feature>
<keyword evidence="1 2" id="KW-0436">Ligase</keyword>
<comment type="similarity">
    <text evidence="1">Belongs to the dethiobiotin synthetase family.</text>
</comment>
<protein>
    <recommendedName>
        <fullName evidence="1">ATP-dependent dethiobiotin synthetase BioD</fullName>
        <ecNumber evidence="1">6.3.3.3</ecNumber>
    </recommendedName>
    <alternativeName>
        <fullName evidence="1">DTB synthetase</fullName>
        <shortName evidence="1">DTBS</shortName>
    </alternativeName>
    <alternativeName>
        <fullName evidence="1">Dethiobiotin synthase</fullName>
    </alternativeName>
</protein>
<feature type="binding site" evidence="1">
    <location>
        <position position="41"/>
    </location>
    <ligand>
        <name>substrate</name>
    </ligand>
</feature>
<dbReference type="PIRSF" id="PIRSF006755">
    <property type="entry name" value="DTB_synth"/>
    <property type="match status" value="1"/>
</dbReference>
<keyword evidence="1" id="KW-0460">Magnesium</keyword>
<evidence type="ECO:0000256" key="1">
    <source>
        <dbReference type="HAMAP-Rule" id="MF_00336"/>
    </source>
</evidence>
<gene>
    <name evidence="1 2" type="primary">bioD</name>
    <name evidence="2" type="ORF">JZY06_02890</name>
</gene>
<feature type="binding site" evidence="1">
    <location>
        <position position="109"/>
    </location>
    <ligand>
        <name>Mg(2+)</name>
        <dbReference type="ChEBI" id="CHEBI:18420"/>
    </ligand>
</feature>
<keyword evidence="3" id="KW-1185">Reference proteome</keyword>
<feature type="binding site" evidence="1">
    <location>
        <begin position="199"/>
        <end position="201"/>
    </location>
    <ligand>
        <name>ATP</name>
        <dbReference type="ChEBI" id="CHEBI:30616"/>
    </ligand>
</feature>
<evidence type="ECO:0000313" key="2">
    <source>
        <dbReference type="EMBL" id="MBN9643577.1"/>
    </source>
</evidence>
<comment type="cofactor">
    <cofactor evidence="1">
        <name>Mg(2+)</name>
        <dbReference type="ChEBI" id="CHEBI:18420"/>
    </cofactor>
</comment>
<dbReference type="GO" id="GO:0009102">
    <property type="term" value="P:biotin biosynthetic process"/>
    <property type="evidence" value="ECO:0007669"/>
    <property type="project" value="UniProtKB-UniRule"/>
</dbReference>
<dbReference type="GO" id="GO:0005829">
    <property type="term" value="C:cytosol"/>
    <property type="evidence" value="ECO:0007669"/>
    <property type="project" value="TreeGrafter"/>
</dbReference>